<organism evidence="1 2">
    <name type="scientific">Streptomyces albiflavescens</name>
    <dbReference type="NCBI Taxonomy" id="1623582"/>
    <lineage>
        <taxon>Bacteria</taxon>
        <taxon>Bacillati</taxon>
        <taxon>Actinomycetota</taxon>
        <taxon>Actinomycetes</taxon>
        <taxon>Kitasatosporales</taxon>
        <taxon>Streptomycetaceae</taxon>
        <taxon>Streptomyces</taxon>
    </lineage>
</organism>
<dbReference type="AlphaFoldDB" id="A0A917Y9P9"/>
<accession>A0A917Y9P9</accession>
<proteinExistence type="predicted"/>
<gene>
    <name evidence="1" type="ORF">GCM10011579_067850</name>
</gene>
<evidence type="ECO:0000313" key="1">
    <source>
        <dbReference type="EMBL" id="GGN81364.1"/>
    </source>
</evidence>
<keyword evidence="2" id="KW-1185">Reference proteome</keyword>
<evidence type="ECO:0000313" key="2">
    <source>
        <dbReference type="Proteomes" id="UP000600365"/>
    </source>
</evidence>
<reference evidence="1 2" key="1">
    <citation type="journal article" date="2014" name="Int. J. Syst. Evol. Microbiol.">
        <title>Complete genome sequence of Corynebacterium casei LMG S-19264T (=DSM 44701T), isolated from a smear-ripened cheese.</title>
        <authorList>
            <consortium name="US DOE Joint Genome Institute (JGI-PGF)"/>
            <person name="Walter F."/>
            <person name="Albersmeier A."/>
            <person name="Kalinowski J."/>
            <person name="Ruckert C."/>
        </authorList>
    </citation>
    <scope>NUCLEOTIDE SEQUENCE [LARGE SCALE GENOMIC DNA]</scope>
    <source>
        <strain evidence="1 2">CGMCC 4.7111</strain>
    </source>
</reference>
<protein>
    <submittedName>
        <fullName evidence="1">Uncharacterized protein</fullName>
    </submittedName>
</protein>
<comment type="caution">
    <text evidence="1">The sequence shown here is derived from an EMBL/GenBank/DDBJ whole genome shotgun (WGS) entry which is preliminary data.</text>
</comment>
<sequence>MTGRRRERANQRPRVERITSWSTVLRSMNREQAETFLACALYGTTPKELSHALGQRWTSAFLGRSGAVYQAYRHSLSLGVELLSSWFPEGGDTIVIDEDLRALIREWRIEERFAPRCRQCDVPFARRAKGGRRPREYCSNACRQKAYRRRNAAVREADDVRECHTPDEVDRALREGREVVMCEICQPGYPSRHLMRTQMTSMYRLWDDVE</sequence>
<dbReference type="EMBL" id="BMMM01000014">
    <property type="protein sequence ID" value="GGN81364.1"/>
    <property type="molecule type" value="Genomic_DNA"/>
</dbReference>
<dbReference type="Proteomes" id="UP000600365">
    <property type="component" value="Unassembled WGS sequence"/>
</dbReference>
<name>A0A917Y9P9_9ACTN</name>